<evidence type="ECO:0000259" key="4">
    <source>
        <dbReference type="Pfam" id="PF00496"/>
    </source>
</evidence>
<dbReference type="PROSITE" id="PS01040">
    <property type="entry name" value="SBP_BACTERIAL_5"/>
    <property type="match status" value="1"/>
</dbReference>
<dbReference type="EMBL" id="QEOB01000041">
    <property type="protein sequence ID" value="PVX61346.1"/>
    <property type="molecule type" value="Genomic_DNA"/>
</dbReference>
<dbReference type="RefSeq" id="WP_116614936.1">
    <property type="nucleotide sequence ID" value="NZ_QEOB01000041.1"/>
</dbReference>
<comment type="caution">
    <text evidence="5">The sequence shown here is derived from an EMBL/GenBank/DDBJ whole genome shotgun (WGS) entry which is preliminary data.</text>
</comment>
<dbReference type="Pfam" id="PF00496">
    <property type="entry name" value="SBP_bac_5"/>
    <property type="match status" value="1"/>
</dbReference>
<evidence type="ECO:0000313" key="5">
    <source>
        <dbReference type="EMBL" id="PVX61346.1"/>
    </source>
</evidence>
<organism evidence="5 6">
    <name type="scientific">Paraburkholderia unamae</name>
    <dbReference type="NCBI Taxonomy" id="219649"/>
    <lineage>
        <taxon>Bacteria</taxon>
        <taxon>Pseudomonadati</taxon>
        <taxon>Pseudomonadota</taxon>
        <taxon>Betaproteobacteria</taxon>
        <taxon>Burkholderiales</taxon>
        <taxon>Burkholderiaceae</taxon>
        <taxon>Paraburkholderia</taxon>
    </lineage>
</organism>
<evidence type="ECO:0000256" key="1">
    <source>
        <dbReference type="ARBA" id="ARBA00005695"/>
    </source>
</evidence>
<dbReference type="SUPFAM" id="SSF53850">
    <property type="entry name" value="Periplasmic binding protein-like II"/>
    <property type="match status" value="1"/>
</dbReference>
<evidence type="ECO:0000313" key="6">
    <source>
        <dbReference type="Proteomes" id="UP000245712"/>
    </source>
</evidence>
<dbReference type="InterPro" id="IPR030678">
    <property type="entry name" value="Peptide/Ni-bd"/>
</dbReference>
<dbReference type="InterPro" id="IPR039424">
    <property type="entry name" value="SBP_5"/>
</dbReference>
<keyword evidence="6" id="KW-1185">Reference proteome</keyword>
<evidence type="ECO:0000256" key="3">
    <source>
        <dbReference type="SAM" id="SignalP"/>
    </source>
</evidence>
<name>A0ABX5K742_9BURK</name>
<dbReference type="Proteomes" id="UP000245712">
    <property type="component" value="Unassembled WGS sequence"/>
</dbReference>
<reference evidence="5 6" key="1">
    <citation type="submission" date="2018-05" db="EMBL/GenBank/DDBJ databases">
        <title>Genomic Encyclopedia of Type Strains, Phase IV (KMG-V): Genome sequencing to study the core and pangenomes of soil and plant-associated prokaryotes.</title>
        <authorList>
            <person name="Whitman W."/>
        </authorList>
    </citation>
    <scope>NUCLEOTIDE SEQUENCE [LARGE SCALE GENOMIC DNA]</scope>
    <source>
        <strain evidence="5 6">SCZa-39</strain>
    </source>
</reference>
<feature type="signal peptide" evidence="3">
    <location>
        <begin position="1"/>
        <end position="24"/>
    </location>
</feature>
<dbReference type="InterPro" id="IPR000914">
    <property type="entry name" value="SBP_5_dom"/>
</dbReference>
<accession>A0ABX5K742</accession>
<dbReference type="Gene3D" id="3.40.190.10">
    <property type="entry name" value="Periplasmic binding protein-like II"/>
    <property type="match status" value="1"/>
</dbReference>
<feature type="domain" description="Solute-binding protein family 5" evidence="4">
    <location>
        <begin position="82"/>
        <end position="442"/>
    </location>
</feature>
<dbReference type="PIRSF" id="PIRSF002741">
    <property type="entry name" value="MppA"/>
    <property type="match status" value="1"/>
</dbReference>
<feature type="chain" id="PRO_5045697710" evidence="3">
    <location>
        <begin position="25"/>
        <end position="537"/>
    </location>
</feature>
<dbReference type="PANTHER" id="PTHR30290">
    <property type="entry name" value="PERIPLASMIC BINDING COMPONENT OF ABC TRANSPORTER"/>
    <property type="match status" value="1"/>
</dbReference>
<sequence>MMRFVLRPLALSLLLLNTAQSAPAAAAAPAPASTSAMPEIRYAEPIDTPTSMPGNVARNTSTDDILGHVVESLVALRSDMSVAPMLADSWTISPDGTVYTFRLREGVKFHNGAPVTSAEVKWSFDYLMDPRSNFVCRGVFEGSRGAHVLAVRTPDPHTVVFELKQPYALFLKEMANTRCPLAVLHPASVDAQGHWARPIGTGPYVFSEWRKGQYVLLEPFKDYKPRPEKPDGMAGAKVAWAPVRFVVIPDKAAQKSALQSGQVDAIAADDGNLPPLDPGWRIVDGPGMQVTGVLMQTRDPLLSNPLMRRAIAHAVDLRGVVAATSNGRAKYNPSLMPDSDSEYDAQEASGYRYDPAETKRLLAAAGYRGETITIEASQQFPALFRLAIYMQSLLRKAGIHAELNVVEWARQLDDFRSGHYQMMTMIYSSRLDPAQMYADVLGDKSKRPMLQWQNRDASRLLKSLAGVSDPAVRKDALGKLHDMMLADTPMLPMYDLPDLHLVSVRLEGFESFPLNRVRLFNVKKLPATAAQTNEAAR</sequence>
<dbReference type="Gene3D" id="3.90.76.10">
    <property type="entry name" value="Dipeptide-binding Protein, Domain 1"/>
    <property type="match status" value="1"/>
</dbReference>
<dbReference type="Gene3D" id="3.10.105.10">
    <property type="entry name" value="Dipeptide-binding Protein, Domain 3"/>
    <property type="match status" value="1"/>
</dbReference>
<dbReference type="InterPro" id="IPR023765">
    <property type="entry name" value="SBP_5_CS"/>
</dbReference>
<proteinExistence type="inferred from homology"/>
<evidence type="ECO:0000256" key="2">
    <source>
        <dbReference type="ARBA" id="ARBA00022729"/>
    </source>
</evidence>
<protein>
    <submittedName>
        <fullName evidence="5">Peptide/nickel transport system substrate-binding protein</fullName>
    </submittedName>
</protein>
<gene>
    <name evidence="5" type="ORF">C7402_14158</name>
</gene>
<dbReference type="PANTHER" id="PTHR30290:SF38">
    <property type="entry name" value="D,D-DIPEPTIDE-BINDING PERIPLASMIC PROTEIN DDPA-RELATED"/>
    <property type="match status" value="1"/>
</dbReference>
<keyword evidence="2 3" id="KW-0732">Signal</keyword>
<comment type="similarity">
    <text evidence="1">Belongs to the bacterial solute-binding protein 5 family.</text>
</comment>